<reference evidence="4" key="1">
    <citation type="journal article" date="2015" name="Chem. Biol.">
        <title>Structure, bioactivity, and resistance mechanism of streptomonomicin, an unusual lasso Peptide from an understudied halophilic actinomycete.</title>
        <authorList>
            <person name="Metelev M."/>
            <person name="Tietz J.I."/>
            <person name="Melby J.O."/>
            <person name="Blair P.M."/>
            <person name="Zhu L."/>
            <person name="Livnat I."/>
            <person name="Severinov K."/>
            <person name="Mitchell D.A."/>
        </authorList>
    </citation>
    <scope>NUCLEOTIDE SEQUENCE [LARGE SCALE GENOMIC DNA]</scope>
    <source>
        <strain evidence="4">YIM 90003</strain>
    </source>
</reference>
<dbReference type="PANTHER" id="PTHR43540:SF3">
    <property type="entry name" value="ENTEROBACTIN SYNTHASE COMPONENT B"/>
    <property type="match status" value="1"/>
</dbReference>
<dbReference type="GO" id="GO:0008908">
    <property type="term" value="F:isochorismatase activity"/>
    <property type="evidence" value="ECO:0007669"/>
    <property type="project" value="InterPro"/>
</dbReference>
<dbReference type="AlphaFoldDB" id="A0A0C2JGX3"/>
<evidence type="ECO:0000313" key="3">
    <source>
        <dbReference type="EMBL" id="KII00532.1"/>
    </source>
</evidence>
<keyword evidence="4" id="KW-1185">Reference proteome</keyword>
<dbReference type="InterPro" id="IPR050272">
    <property type="entry name" value="Isochorismatase-like_hydrls"/>
</dbReference>
<dbReference type="OrthoDB" id="5794853at2"/>
<dbReference type="Gene3D" id="3.40.50.850">
    <property type="entry name" value="Isochorismatase-like"/>
    <property type="match status" value="1"/>
</dbReference>
<gene>
    <name evidence="3" type="ORF">LP52_00660</name>
</gene>
<dbReference type="Proteomes" id="UP000031675">
    <property type="component" value="Unassembled WGS sequence"/>
</dbReference>
<dbReference type="InterPro" id="IPR016291">
    <property type="entry name" value="Isochorismatase"/>
</dbReference>
<evidence type="ECO:0000256" key="1">
    <source>
        <dbReference type="ARBA" id="ARBA00022801"/>
    </source>
</evidence>
<dbReference type="PANTHER" id="PTHR43540">
    <property type="entry name" value="PEROXYUREIDOACRYLATE/UREIDOACRYLATE AMIDOHYDROLASE-RELATED"/>
    <property type="match status" value="1"/>
</dbReference>
<protein>
    <submittedName>
        <fullName evidence="3">Isochorismatase</fullName>
    </submittedName>
</protein>
<proteinExistence type="predicted"/>
<dbReference type="InterPro" id="IPR036380">
    <property type="entry name" value="Isochorismatase-like_sf"/>
</dbReference>
<dbReference type="InterPro" id="IPR000868">
    <property type="entry name" value="Isochorismatase-like_dom"/>
</dbReference>
<organism evidence="3 4">
    <name type="scientific">Streptomonospora alba</name>
    <dbReference type="NCBI Taxonomy" id="183763"/>
    <lineage>
        <taxon>Bacteria</taxon>
        <taxon>Bacillati</taxon>
        <taxon>Actinomycetota</taxon>
        <taxon>Actinomycetes</taxon>
        <taxon>Streptosporangiales</taxon>
        <taxon>Nocardiopsidaceae</taxon>
        <taxon>Streptomonospora</taxon>
    </lineage>
</organism>
<dbReference type="RefSeq" id="WP_040269798.1">
    <property type="nucleotide sequence ID" value="NZ_JROO01000002.1"/>
</dbReference>
<dbReference type="PRINTS" id="PR01398">
    <property type="entry name" value="ISCHRISMTASE"/>
</dbReference>
<evidence type="ECO:0000259" key="2">
    <source>
        <dbReference type="Pfam" id="PF00857"/>
    </source>
</evidence>
<feature type="domain" description="Isochorismatase-like" evidence="2">
    <location>
        <begin position="32"/>
        <end position="204"/>
    </location>
</feature>
<sequence length="220" mass="24000">MPLPHIEPYELPAPAQLPPNRADWRPDPARAVLLIHDMQHYFLRPYRTGAQPLDGALANIAALGERARAAGVPVVYTAKPGDMPPEHRGLEGDFWGAGMRAVPEQSDIAAALRPQEGDVLVTKRRYSAFVGTDLAERLERMGRDQLLVTGVYAHIGCLLTAADAFMRDIQPFLIADATADFSAEDHRHALRYVAQRCGMALSTREAAAALSPAPAFDSRV</sequence>
<dbReference type="SUPFAM" id="SSF52499">
    <property type="entry name" value="Isochorismatase-like hydrolases"/>
    <property type="match status" value="1"/>
</dbReference>
<dbReference type="Pfam" id="PF00857">
    <property type="entry name" value="Isochorismatase"/>
    <property type="match status" value="1"/>
</dbReference>
<comment type="caution">
    <text evidence="3">The sequence shown here is derived from an EMBL/GenBank/DDBJ whole genome shotgun (WGS) entry which is preliminary data.</text>
</comment>
<dbReference type="EMBL" id="JROO01000002">
    <property type="protein sequence ID" value="KII00532.1"/>
    <property type="molecule type" value="Genomic_DNA"/>
</dbReference>
<keyword evidence="1" id="KW-0378">Hydrolase</keyword>
<accession>A0A0C2JGX3</accession>
<name>A0A0C2JGX3_9ACTN</name>
<evidence type="ECO:0000313" key="4">
    <source>
        <dbReference type="Proteomes" id="UP000031675"/>
    </source>
</evidence>
<dbReference type="STRING" id="183763.LP52_00660"/>